<name>A0A7J7IHT3_9RHOD</name>
<comment type="caution">
    <text evidence="2">The sequence shown here is derived from an EMBL/GenBank/DDBJ whole genome shotgun (WGS) entry which is preliminary data.</text>
</comment>
<organism evidence="2 3">
    <name type="scientific">Cyanidiococcus yangmingshanensis</name>
    <dbReference type="NCBI Taxonomy" id="2690220"/>
    <lineage>
        <taxon>Eukaryota</taxon>
        <taxon>Rhodophyta</taxon>
        <taxon>Bangiophyceae</taxon>
        <taxon>Cyanidiales</taxon>
        <taxon>Cyanidiaceae</taxon>
        <taxon>Cyanidiococcus</taxon>
    </lineage>
</organism>
<evidence type="ECO:0000256" key="1">
    <source>
        <dbReference type="SAM" id="MobiDB-lite"/>
    </source>
</evidence>
<evidence type="ECO:0000313" key="3">
    <source>
        <dbReference type="Proteomes" id="UP000530660"/>
    </source>
</evidence>
<proteinExistence type="predicted"/>
<reference evidence="2 3" key="1">
    <citation type="journal article" date="2020" name="J. Phycol.">
        <title>Comparative genome analysis reveals Cyanidiococcus gen. nov., a new extremophilic red algal genus sister to Cyanidioschyzon (Cyanidioschyzonaceae, Rhodophyta).</title>
        <authorList>
            <person name="Liu S.-L."/>
            <person name="Chiang Y.-R."/>
            <person name="Yoon H.S."/>
            <person name="Fu H.-Y."/>
        </authorList>
    </citation>
    <scope>NUCLEOTIDE SEQUENCE [LARGE SCALE GENOMIC DNA]</scope>
    <source>
        <strain evidence="2 3">THAL066</strain>
    </source>
</reference>
<feature type="region of interest" description="Disordered" evidence="1">
    <location>
        <begin position="210"/>
        <end position="264"/>
    </location>
</feature>
<gene>
    <name evidence="2" type="ORF">F1559_003865</name>
</gene>
<evidence type="ECO:0000313" key="2">
    <source>
        <dbReference type="EMBL" id="KAF6002284.1"/>
    </source>
</evidence>
<sequence>MRLASPLGTVRQHLTRIRNLWRRHHRRLRARWRLHRLEWNAQFRPLDADEYTATTQTKRGATSHSSESLQEVLGPDEDLFREWVNCPNKNRWRYLHHFLRIYFRTWDYRAEAASTIPQTTATTNPVWSSATRSLQERFSRWQQDAVASVPAWTEQLQQASDSTKRTWSQTVTKATAVVNSPQSFEQVVQSRLRVLRESIQAFRTGYEQGIREGSISAEEESQAPESAIHHESDDPSLPNSSGSRDSPEVLPAGRENPPREGTRQ</sequence>
<dbReference type="Proteomes" id="UP000530660">
    <property type="component" value="Unassembled WGS sequence"/>
</dbReference>
<dbReference type="EMBL" id="VWRR01000011">
    <property type="protein sequence ID" value="KAF6002284.1"/>
    <property type="molecule type" value="Genomic_DNA"/>
</dbReference>
<dbReference type="AlphaFoldDB" id="A0A7J7IHT3"/>
<accession>A0A7J7IHT3</accession>
<keyword evidence="3" id="KW-1185">Reference proteome</keyword>
<protein>
    <submittedName>
        <fullName evidence="2">Uncharacterized protein</fullName>
    </submittedName>
</protein>